<name>A0ABU8SLR7_9LACO</name>
<evidence type="ECO:0000313" key="1">
    <source>
        <dbReference type="EMBL" id="MEJ6400829.1"/>
    </source>
</evidence>
<dbReference type="Proteomes" id="UP001370590">
    <property type="component" value="Unassembled WGS sequence"/>
</dbReference>
<dbReference type="EMBL" id="JAWMWH010000003">
    <property type="protein sequence ID" value="MEJ6400829.1"/>
    <property type="molecule type" value="Genomic_DNA"/>
</dbReference>
<accession>A0ABU8SLR7</accession>
<organism evidence="1 2">
    <name type="scientific">Nicoliella lavandulae</name>
    <dbReference type="NCBI Taxonomy" id="3082954"/>
    <lineage>
        <taxon>Bacteria</taxon>
        <taxon>Bacillati</taxon>
        <taxon>Bacillota</taxon>
        <taxon>Bacilli</taxon>
        <taxon>Lactobacillales</taxon>
        <taxon>Lactobacillaceae</taxon>
        <taxon>Nicoliella</taxon>
    </lineage>
</organism>
<comment type="caution">
    <text evidence="1">The sequence shown here is derived from an EMBL/GenBank/DDBJ whole genome shotgun (WGS) entry which is preliminary data.</text>
</comment>
<evidence type="ECO:0008006" key="3">
    <source>
        <dbReference type="Google" id="ProtNLM"/>
    </source>
</evidence>
<gene>
    <name evidence="1" type="ORF">R4146_06680</name>
</gene>
<keyword evidence="2" id="KW-1185">Reference proteome</keyword>
<reference evidence="1 2" key="1">
    <citation type="submission" date="2023-10" db="EMBL/GenBank/DDBJ databases">
        <title>Nicoliella lavandulae sp. nov. isolated from Lavandula angustifolia flowers.</title>
        <authorList>
            <person name="Alcantara C."/>
            <person name="Zuniga M."/>
            <person name="Landete J.M."/>
            <person name="Monedero V."/>
        </authorList>
    </citation>
    <scope>NUCLEOTIDE SEQUENCE [LARGE SCALE GENOMIC DNA]</scope>
    <source>
        <strain evidence="1 2">Es01</strain>
    </source>
</reference>
<evidence type="ECO:0000313" key="2">
    <source>
        <dbReference type="Proteomes" id="UP001370590"/>
    </source>
</evidence>
<protein>
    <recommendedName>
        <fullName evidence="3">DNA-directed RNA polymerase beta subunit</fullName>
    </recommendedName>
</protein>
<proteinExistence type="predicted"/>
<sequence>MVVKHPVDSKTAQRFIDEDFHDRGMMKWQGFMLSDHTAYIEREQHHSTVVARPKQAQSIIKDMIDQSINEIRAVTIQLVNHSDLIEVSGTIRGVQSDQLFIKTKAGIESFALTAIKNIRFK</sequence>
<dbReference type="RefSeq" id="WP_339960685.1">
    <property type="nucleotide sequence ID" value="NZ_JAWMWH010000003.1"/>
</dbReference>